<geneLocation type="plasmid" evidence="3">
    <name>20</name>
</geneLocation>
<dbReference type="Proteomes" id="UP000274630">
    <property type="component" value="Plasmid lp36"/>
</dbReference>
<reference evidence="2" key="3">
    <citation type="journal article" date="2018" name="PLoS ONE">
        <title>The genus Borrelia reloaded.</title>
        <authorList>
            <person name="Margos G."/>
            <person name="Gofton A."/>
            <person name="Wibberg D."/>
            <person name="Dangel A."/>
            <person name="Marosevic D."/>
            <person name="Loh S.M."/>
            <person name="Oskam C."/>
            <person name="Fingerle V."/>
        </authorList>
    </citation>
    <scope>NUCLEOTIDE SEQUENCE</scope>
    <source>
        <strain evidence="2">PBi</strain>
    </source>
</reference>
<keyword evidence="2" id="KW-0614">Plasmid</keyword>
<proteinExistence type="predicted"/>
<name>A0A7I6GXW9_BORGP</name>
<evidence type="ECO:0000313" key="1">
    <source>
        <dbReference type="EMBL" id="AAU86118.1"/>
    </source>
</evidence>
<accession>A0A7I6GXW9</accession>
<geneLocation type="plasmid" evidence="2 4">
    <name>lp36</name>
</geneLocation>
<dbReference type="EMBL" id="AY722934">
    <property type="protein sequence ID" value="AAU86118.1"/>
    <property type="molecule type" value="Genomic_DNA"/>
</dbReference>
<keyword evidence="4" id="KW-1185">Reference proteome</keyword>
<dbReference type="EMBL" id="CP028883">
    <property type="protein sequence ID" value="AZA27455.1"/>
    <property type="molecule type" value="Genomic_DNA"/>
</dbReference>
<reference evidence="4" key="4">
    <citation type="submission" date="2018-04" db="EMBL/GenBank/DDBJ databases">
        <title>Whole Genome Assembly of Borrelia bavariensis PBi.</title>
        <authorList>
            <person name="Margos G."/>
        </authorList>
    </citation>
    <scope>NUCLEOTIDE SEQUENCE [LARGE SCALE GENOMIC DNA]</scope>
    <source>
        <strain evidence="4">PBi</strain>
        <plasmid evidence="4">lp36</plasmid>
    </source>
</reference>
<sequence>MLDIKKYLIFILLSNLINCNLFNKNKNSDQVNNIISSLDTNQKQAFKFFKDENLLMTAHL</sequence>
<evidence type="ECO:0000313" key="2">
    <source>
        <dbReference type="EMBL" id="AZA27455.1"/>
    </source>
</evidence>
<reference evidence="1" key="2">
    <citation type="submission" date="2004-09" db="EMBL/GenBank/DDBJ databases">
        <authorList>
            <person name="Gloeckner G."/>
            <person name="Schilhabel M."/>
            <person name="Lehmann R."/>
            <person name="Platzer M."/>
        </authorList>
    </citation>
    <scope>NUCLEOTIDE SEQUENCE</scope>
    <source>
        <strain evidence="1">PBi</strain>
    </source>
</reference>
<dbReference type="AlphaFoldDB" id="A0A7I6GXW9"/>
<evidence type="ECO:0000313" key="4">
    <source>
        <dbReference type="Proteomes" id="UP000274630"/>
    </source>
</evidence>
<organism evidence="1">
    <name type="scientific">Borrelia garinii subsp. bavariensis (strain ATCC BAA-2496 / DSM 23469 / PBi)</name>
    <name type="common">Borreliella bavariensis</name>
    <dbReference type="NCBI Taxonomy" id="290434"/>
    <lineage>
        <taxon>Bacteria</taxon>
        <taxon>Pseudomonadati</taxon>
        <taxon>Spirochaetota</taxon>
        <taxon>Spirochaetia</taxon>
        <taxon>Spirochaetales</taxon>
        <taxon>Borreliaceae</taxon>
        <taxon>Borreliella</taxon>
    </lineage>
</organism>
<gene>
    <name evidence="1" type="ordered locus">BGP267</name>
    <name evidence="2" type="ORF">DB299_06435</name>
</gene>
<reference evidence="1" key="1">
    <citation type="journal article" date="2004" name="Nucleic Acids Res.">
        <title>Comparative analysis of the Borrelia garinii genome.</title>
        <authorList>
            <person name="Glockner G."/>
            <person name="Lehmann R."/>
            <person name="Romualdi A."/>
            <person name="Pradella S."/>
            <person name="Schulte-Spechtel U."/>
            <person name="Schilhabel M."/>
            <person name="Wilske B."/>
            <person name="Suhnel J."/>
            <person name="Platzer M."/>
        </authorList>
    </citation>
    <scope>NUCLEOTIDE SEQUENCE [LARGE SCALE GENOMIC DNA]</scope>
    <source>
        <strain>ATCC BAA-2496 / DSM 23469 / PBi</strain>
        <strain evidence="1">PBi</strain>
        <plasmid>20</plasmid>
    </source>
</reference>
<protein>
    <submittedName>
        <fullName evidence="1">Uncharacterized protein</fullName>
    </submittedName>
</protein>
<evidence type="ECO:0000313" key="3">
    <source>
        <dbReference type="Proteomes" id="UP000002276"/>
    </source>
</evidence>